<evidence type="ECO:0000313" key="2">
    <source>
        <dbReference type="EMBL" id="GMN64739.1"/>
    </source>
</evidence>
<organism evidence="2 3">
    <name type="scientific">Ficus carica</name>
    <name type="common">Common fig</name>
    <dbReference type="NCBI Taxonomy" id="3494"/>
    <lineage>
        <taxon>Eukaryota</taxon>
        <taxon>Viridiplantae</taxon>
        <taxon>Streptophyta</taxon>
        <taxon>Embryophyta</taxon>
        <taxon>Tracheophyta</taxon>
        <taxon>Spermatophyta</taxon>
        <taxon>Magnoliopsida</taxon>
        <taxon>eudicotyledons</taxon>
        <taxon>Gunneridae</taxon>
        <taxon>Pentapetalae</taxon>
        <taxon>rosids</taxon>
        <taxon>fabids</taxon>
        <taxon>Rosales</taxon>
        <taxon>Moraceae</taxon>
        <taxon>Ficeae</taxon>
        <taxon>Ficus</taxon>
    </lineage>
</organism>
<feature type="coiled-coil region" evidence="1">
    <location>
        <begin position="59"/>
        <end position="86"/>
    </location>
</feature>
<gene>
    <name evidence="2" type="ORF">TIFTF001_033797</name>
</gene>
<evidence type="ECO:0000313" key="3">
    <source>
        <dbReference type="Proteomes" id="UP001187192"/>
    </source>
</evidence>
<reference evidence="2" key="1">
    <citation type="submission" date="2023-07" db="EMBL/GenBank/DDBJ databases">
        <title>draft genome sequence of fig (Ficus carica).</title>
        <authorList>
            <person name="Takahashi T."/>
            <person name="Nishimura K."/>
        </authorList>
    </citation>
    <scope>NUCLEOTIDE SEQUENCE</scope>
</reference>
<evidence type="ECO:0000256" key="1">
    <source>
        <dbReference type="SAM" id="Coils"/>
    </source>
</evidence>
<proteinExistence type="predicted"/>
<keyword evidence="3" id="KW-1185">Reference proteome</keyword>
<sequence>MCAYIKRFSKAISEILGFDDGTVREALKKGLRHKSLFKNEVCARYLSTIQDAMQRAKGFIELEDENERVERDLARTREEVTKAYEEREKNFRRERISPSKLIDHLKGWDYVLWLKKLPDNPARDITKYCEFHKDHDHNTIDCRALRAEVAELLKKGHLREFLTKKGRETYGLGSEPKERNVVQQIKDTPSPLPVRKTIGVICGGSAYSVEIATAIKAYRRKVSKPIASILPDDPGEHSITFHSSEATDLSRPHDDALVLTLNRWSYQSLKLKSPRRSLSASMGNRLQLSER</sequence>
<dbReference type="AlphaFoldDB" id="A0AA88E630"/>
<comment type="caution">
    <text evidence="2">The sequence shown here is derived from an EMBL/GenBank/DDBJ whole genome shotgun (WGS) entry which is preliminary data.</text>
</comment>
<dbReference type="Proteomes" id="UP001187192">
    <property type="component" value="Unassembled WGS sequence"/>
</dbReference>
<keyword evidence="1" id="KW-0175">Coiled coil</keyword>
<protein>
    <submittedName>
        <fullName evidence="2">Uncharacterized protein</fullName>
    </submittedName>
</protein>
<name>A0AA88E630_FICCA</name>
<accession>A0AA88E630</accession>
<dbReference type="EMBL" id="BTGU01000192">
    <property type="protein sequence ID" value="GMN64739.1"/>
    <property type="molecule type" value="Genomic_DNA"/>
</dbReference>